<feature type="transmembrane region" description="Helical" evidence="7">
    <location>
        <begin position="517"/>
        <end position="539"/>
    </location>
</feature>
<comment type="caution">
    <text evidence="9">The sequence shown here is derived from an EMBL/GenBank/DDBJ whole genome shotgun (WGS) entry which is preliminary data.</text>
</comment>
<feature type="transmembrane region" description="Helical" evidence="7">
    <location>
        <begin position="483"/>
        <end position="505"/>
    </location>
</feature>
<evidence type="ECO:0000256" key="3">
    <source>
        <dbReference type="ARBA" id="ARBA00022475"/>
    </source>
</evidence>
<keyword evidence="3" id="KW-1003">Cell membrane</keyword>
<dbReference type="EMBL" id="DVHH01000082">
    <property type="protein sequence ID" value="HIR54612.1"/>
    <property type="molecule type" value="Genomic_DNA"/>
</dbReference>
<dbReference type="Proteomes" id="UP000824238">
    <property type="component" value="Unassembled WGS sequence"/>
</dbReference>
<feature type="transmembrane region" description="Helical" evidence="7">
    <location>
        <begin position="551"/>
        <end position="573"/>
    </location>
</feature>
<protein>
    <submittedName>
        <fullName evidence="9">Carbon starvation protein A</fullName>
    </submittedName>
</protein>
<feature type="transmembrane region" description="Helical" evidence="7">
    <location>
        <begin position="235"/>
        <end position="256"/>
    </location>
</feature>
<feature type="transmembrane region" description="Helical" evidence="7">
    <location>
        <begin position="182"/>
        <end position="200"/>
    </location>
</feature>
<keyword evidence="4 7" id="KW-0812">Transmembrane</keyword>
<feature type="transmembrane region" description="Helical" evidence="7">
    <location>
        <begin position="84"/>
        <end position="106"/>
    </location>
</feature>
<feature type="transmembrane region" description="Helical" evidence="7">
    <location>
        <begin position="406"/>
        <end position="426"/>
    </location>
</feature>
<dbReference type="GO" id="GO:0009267">
    <property type="term" value="P:cellular response to starvation"/>
    <property type="evidence" value="ECO:0007669"/>
    <property type="project" value="InterPro"/>
</dbReference>
<feature type="transmembrane region" description="Helical" evidence="7">
    <location>
        <begin position="303"/>
        <end position="327"/>
    </location>
</feature>
<evidence type="ECO:0000313" key="10">
    <source>
        <dbReference type="Proteomes" id="UP000824238"/>
    </source>
</evidence>
<dbReference type="InterPro" id="IPR051605">
    <property type="entry name" value="CstA"/>
</dbReference>
<keyword evidence="6 7" id="KW-0472">Membrane</keyword>
<sequence length="595" mass="62991">MTAVLILVVGIVLLGLGYIVYGSWLAKKWGVNPDRPTPAHTKFDNKDFVPANPAVLMGHHFSSIAGAGPINGPIQAAVFGWLPVFLWVVIGGIFFGAMHDFGALFASIRHGGRSIGEVIKDNIGPKAYKLFVIFALLVLILVIASFTSVVASTFQSTVDANGNPYDFITVGMDNASGNASTATTSLLFIVIAIIFGYFVYRRGAKVGPATVVGVIGIIVITFIGLNVGINLPRTPWIIFIAVYITAASLLPVWILLQPRDYLSSFLLYGMMILALVGVLGGSWNSNFELEAFTGWQSSSGYLFPTLFITVACGAISGFHSLVASGTSSKQINSEKDAKVIGYGAMIVECILAILSLIAAATVWHLVQGGENSLGLTMSSPPTIFAGGLATLVANMTGTVADFSNPLFNTVYTLLTLAVSVFALTSLDTGTRLGRYMFTELFVREGEDPAKITGFRGFLAKPVVGTIILVAIGCSLGYANVTAIWALFGAANQLLAGLALMAVACWLGNIGKSNKMFFIPMVFMMIATLTSLVITVTQRINSVMAGGADWTIWFQLIFAVALIILAVVVSISGIQTFAKQAKGVITGDAKAVEATK</sequence>
<feature type="transmembrane region" description="Helical" evidence="7">
    <location>
        <begin position="457"/>
        <end position="477"/>
    </location>
</feature>
<gene>
    <name evidence="9" type="ORF">IAD36_03285</name>
</gene>
<evidence type="ECO:0000256" key="1">
    <source>
        <dbReference type="ARBA" id="ARBA00004651"/>
    </source>
</evidence>
<accession>A0A9D1DKL8</accession>
<feature type="transmembrane region" description="Helical" evidence="7">
    <location>
        <begin position="339"/>
        <end position="366"/>
    </location>
</feature>
<feature type="transmembrane region" description="Helical" evidence="7">
    <location>
        <begin position="207"/>
        <end position="229"/>
    </location>
</feature>
<dbReference type="AlphaFoldDB" id="A0A9D1DKL8"/>
<evidence type="ECO:0000256" key="2">
    <source>
        <dbReference type="ARBA" id="ARBA00007755"/>
    </source>
</evidence>
<comment type="similarity">
    <text evidence="2">Belongs to the peptide transporter carbon starvation (CstA) (TC 2.A.114) family.</text>
</comment>
<proteinExistence type="inferred from homology"/>
<evidence type="ECO:0000256" key="4">
    <source>
        <dbReference type="ARBA" id="ARBA00022692"/>
    </source>
</evidence>
<organism evidence="9 10">
    <name type="scientific">Candidatus Scatomorpha intestinigallinarum</name>
    <dbReference type="NCBI Taxonomy" id="2840923"/>
    <lineage>
        <taxon>Bacteria</taxon>
        <taxon>Bacillati</taxon>
        <taxon>Bacillota</taxon>
        <taxon>Clostridia</taxon>
        <taxon>Eubacteriales</taxon>
        <taxon>Candidatus Scatomorpha</taxon>
    </lineage>
</organism>
<evidence type="ECO:0000313" key="9">
    <source>
        <dbReference type="EMBL" id="HIR54612.1"/>
    </source>
</evidence>
<keyword evidence="5 7" id="KW-1133">Transmembrane helix</keyword>
<feature type="transmembrane region" description="Helical" evidence="7">
    <location>
        <begin position="265"/>
        <end position="283"/>
    </location>
</feature>
<dbReference type="InterPro" id="IPR003706">
    <property type="entry name" value="CstA_N"/>
</dbReference>
<feature type="domain" description="CstA N-terminal" evidence="8">
    <location>
        <begin position="385"/>
        <end position="530"/>
    </location>
</feature>
<dbReference type="PANTHER" id="PTHR30252:SF0">
    <property type="entry name" value="PEPTIDE TRANSPORTER CSTA"/>
    <property type="match status" value="1"/>
</dbReference>
<evidence type="ECO:0000256" key="6">
    <source>
        <dbReference type="ARBA" id="ARBA00023136"/>
    </source>
</evidence>
<comment type="subcellular location">
    <subcellularLocation>
        <location evidence="1">Cell membrane</location>
        <topology evidence="1">Multi-pass membrane protein</topology>
    </subcellularLocation>
</comment>
<feature type="domain" description="CstA N-terminal" evidence="8">
    <location>
        <begin position="3"/>
        <end position="362"/>
    </location>
</feature>
<evidence type="ECO:0000256" key="7">
    <source>
        <dbReference type="SAM" id="Phobius"/>
    </source>
</evidence>
<reference evidence="9" key="1">
    <citation type="submission" date="2020-10" db="EMBL/GenBank/DDBJ databases">
        <authorList>
            <person name="Gilroy R."/>
        </authorList>
    </citation>
    <scope>NUCLEOTIDE SEQUENCE</scope>
    <source>
        <strain evidence="9">ChiGjej3B3-7149</strain>
    </source>
</reference>
<dbReference type="PANTHER" id="PTHR30252">
    <property type="entry name" value="INNER MEMBRANE PEPTIDE TRANSPORTER"/>
    <property type="match status" value="1"/>
</dbReference>
<evidence type="ECO:0000256" key="5">
    <source>
        <dbReference type="ARBA" id="ARBA00022989"/>
    </source>
</evidence>
<dbReference type="GO" id="GO:0005886">
    <property type="term" value="C:plasma membrane"/>
    <property type="evidence" value="ECO:0007669"/>
    <property type="project" value="UniProtKB-SubCell"/>
</dbReference>
<name>A0A9D1DKL8_9FIRM</name>
<reference evidence="9" key="2">
    <citation type="journal article" date="2021" name="PeerJ">
        <title>Extensive microbial diversity within the chicken gut microbiome revealed by metagenomics and culture.</title>
        <authorList>
            <person name="Gilroy R."/>
            <person name="Ravi A."/>
            <person name="Getino M."/>
            <person name="Pursley I."/>
            <person name="Horton D.L."/>
            <person name="Alikhan N.F."/>
            <person name="Baker D."/>
            <person name="Gharbi K."/>
            <person name="Hall N."/>
            <person name="Watson M."/>
            <person name="Adriaenssens E.M."/>
            <person name="Foster-Nyarko E."/>
            <person name="Jarju S."/>
            <person name="Secka A."/>
            <person name="Antonio M."/>
            <person name="Oren A."/>
            <person name="Chaudhuri R.R."/>
            <person name="La Ragione R."/>
            <person name="Hildebrand F."/>
            <person name="Pallen M.J."/>
        </authorList>
    </citation>
    <scope>NUCLEOTIDE SEQUENCE</scope>
    <source>
        <strain evidence="9">ChiGjej3B3-7149</strain>
    </source>
</reference>
<dbReference type="Pfam" id="PF02554">
    <property type="entry name" value="CstA"/>
    <property type="match status" value="2"/>
</dbReference>
<feature type="transmembrane region" description="Helical" evidence="7">
    <location>
        <begin position="127"/>
        <end position="151"/>
    </location>
</feature>
<evidence type="ECO:0000259" key="8">
    <source>
        <dbReference type="Pfam" id="PF02554"/>
    </source>
</evidence>